<evidence type="ECO:0000256" key="7">
    <source>
        <dbReference type="SAM" id="Phobius"/>
    </source>
</evidence>
<reference evidence="12" key="1">
    <citation type="journal article" date="2019" name="Int. J. Syst. Evol. Microbiol.">
        <title>The Global Catalogue of Microorganisms (GCM) 10K type strain sequencing project: providing services to taxonomists for standard genome sequencing and annotation.</title>
        <authorList>
            <consortium name="The Broad Institute Genomics Platform"/>
            <consortium name="The Broad Institute Genome Sequencing Center for Infectious Disease"/>
            <person name="Wu L."/>
            <person name="Ma J."/>
        </authorList>
    </citation>
    <scope>NUCLEOTIDE SEQUENCE [LARGE SCALE GENOMIC DNA]</scope>
    <source>
        <strain evidence="12">TISTR 1535</strain>
    </source>
</reference>
<feature type="transmembrane region" description="Helical" evidence="7">
    <location>
        <begin position="132"/>
        <end position="155"/>
    </location>
</feature>
<dbReference type="Gene3D" id="3.30.70.100">
    <property type="match status" value="1"/>
</dbReference>
<comment type="subcellular location">
    <subcellularLocation>
        <location evidence="1">Cell membrane</location>
        <topology evidence="1">Multi-pass membrane protein</topology>
    </subcellularLocation>
</comment>
<accession>A0ABW5V1V1</accession>
<evidence type="ECO:0000259" key="10">
    <source>
        <dbReference type="Pfam" id="PF21088"/>
    </source>
</evidence>
<dbReference type="EMBL" id="JBHUNA010000005">
    <property type="protein sequence ID" value="MFD2759946.1"/>
    <property type="molecule type" value="Genomic_DNA"/>
</dbReference>
<dbReference type="RefSeq" id="WP_382390943.1">
    <property type="nucleotide sequence ID" value="NZ_JBHUNA010000005.1"/>
</dbReference>
<evidence type="ECO:0000259" key="8">
    <source>
        <dbReference type="Pfam" id="PF00924"/>
    </source>
</evidence>
<name>A0ABW5V1V1_9BACI</name>
<gene>
    <name evidence="11" type="ORF">ACFSUO_02975</name>
</gene>
<dbReference type="InterPro" id="IPR023408">
    <property type="entry name" value="MscS_beta-dom_sf"/>
</dbReference>
<dbReference type="PANTHER" id="PTHR43634:SF2">
    <property type="entry name" value="LOW CONDUCTANCE MECHANOSENSITIVE CHANNEL YNAI"/>
    <property type="match status" value="1"/>
</dbReference>
<evidence type="ECO:0000256" key="5">
    <source>
        <dbReference type="ARBA" id="ARBA00022989"/>
    </source>
</evidence>
<comment type="caution">
    <text evidence="11">The sequence shown here is derived from an EMBL/GenBank/DDBJ whole genome shotgun (WGS) entry which is preliminary data.</text>
</comment>
<evidence type="ECO:0000256" key="3">
    <source>
        <dbReference type="ARBA" id="ARBA00022475"/>
    </source>
</evidence>
<proteinExistence type="inferred from homology"/>
<sequence length="369" mass="42037">MTWNWDMLTQYDALVDIAIAAGIFLLFLIFRKIFTKYIFALLMKLGKKAPGDIFPYILSAFEKPVRWLFIIIGIYVSAGYFPYLEQTNPLFLDIIRSSVVFIIGWGLFNLSSSSSQFFYRVEERFNIDIDDLLIPFLSKALRFVIVAISISIIAQEFDYDVGGFVAGLGLGGLAFALAAKDAIGNLFGGIVIITEKPFTIGDWIKTDSVEGTVEDITFRSTRVRTFADALVTVPNATLANESIINWSEMGKRQITFDLRLTYDTPRDKVERVVEQIDLLLKNHSGIDQETIFVKFNEYRENGLNIFLYFFTKTTAWGEYLKVREEINLSIMEILENEGVSIALPARRLYMEQQDDEHGDEPGPPVRQEP</sequence>
<keyword evidence="12" id="KW-1185">Reference proteome</keyword>
<dbReference type="InterPro" id="IPR049278">
    <property type="entry name" value="MS_channel_C"/>
</dbReference>
<evidence type="ECO:0000259" key="9">
    <source>
        <dbReference type="Pfam" id="PF21082"/>
    </source>
</evidence>
<feature type="domain" description="Mechanosensitive ion channel MscS C-terminal" evidence="9">
    <location>
        <begin position="254"/>
        <end position="341"/>
    </location>
</feature>
<dbReference type="InterPro" id="IPR006685">
    <property type="entry name" value="MscS_channel_2nd"/>
</dbReference>
<dbReference type="Gene3D" id="2.30.30.60">
    <property type="match status" value="1"/>
</dbReference>
<feature type="domain" description="Mechanosensitive ion channel MscS" evidence="8">
    <location>
        <begin position="181"/>
        <end position="247"/>
    </location>
</feature>
<evidence type="ECO:0000313" key="11">
    <source>
        <dbReference type="EMBL" id="MFD2759946.1"/>
    </source>
</evidence>
<organism evidence="11 12">
    <name type="scientific">Lentibacillus juripiscarius</name>
    <dbReference type="NCBI Taxonomy" id="257446"/>
    <lineage>
        <taxon>Bacteria</taxon>
        <taxon>Bacillati</taxon>
        <taxon>Bacillota</taxon>
        <taxon>Bacilli</taxon>
        <taxon>Bacillales</taxon>
        <taxon>Bacillaceae</taxon>
        <taxon>Lentibacillus</taxon>
    </lineage>
</organism>
<dbReference type="Proteomes" id="UP001597502">
    <property type="component" value="Unassembled WGS sequence"/>
</dbReference>
<dbReference type="Pfam" id="PF21082">
    <property type="entry name" value="MS_channel_3rd"/>
    <property type="match status" value="1"/>
</dbReference>
<dbReference type="SUPFAM" id="SSF82689">
    <property type="entry name" value="Mechanosensitive channel protein MscS (YggB), C-terminal domain"/>
    <property type="match status" value="1"/>
</dbReference>
<feature type="transmembrane region" description="Helical" evidence="7">
    <location>
        <begin position="13"/>
        <end position="34"/>
    </location>
</feature>
<feature type="transmembrane region" description="Helical" evidence="7">
    <location>
        <begin position="161"/>
        <end position="179"/>
    </location>
</feature>
<dbReference type="InterPro" id="IPR010920">
    <property type="entry name" value="LSM_dom_sf"/>
</dbReference>
<keyword evidence="3" id="KW-1003">Cell membrane</keyword>
<evidence type="ECO:0000256" key="6">
    <source>
        <dbReference type="ARBA" id="ARBA00023136"/>
    </source>
</evidence>
<dbReference type="InterPro" id="IPR049142">
    <property type="entry name" value="MS_channel_1st"/>
</dbReference>
<feature type="transmembrane region" description="Helical" evidence="7">
    <location>
        <begin position="90"/>
        <end position="111"/>
    </location>
</feature>
<keyword evidence="5 7" id="KW-1133">Transmembrane helix</keyword>
<feature type="transmembrane region" description="Helical" evidence="7">
    <location>
        <begin position="65"/>
        <end position="84"/>
    </location>
</feature>
<protein>
    <submittedName>
        <fullName evidence="11">Mechanosensitive ion channel family protein</fullName>
    </submittedName>
</protein>
<evidence type="ECO:0000256" key="4">
    <source>
        <dbReference type="ARBA" id="ARBA00022692"/>
    </source>
</evidence>
<dbReference type="Pfam" id="PF00924">
    <property type="entry name" value="MS_channel_2nd"/>
    <property type="match status" value="1"/>
</dbReference>
<dbReference type="Gene3D" id="1.10.287.1260">
    <property type="match status" value="1"/>
</dbReference>
<keyword evidence="4 7" id="KW-0812">Transmembrane</keyword>
<dbReference type="Pfam" id="PF21088">
    <property type="entry name" value="MS_channel_1st"/>
    <property type="match status" value="1"/>
</dbReference>
<comment type="similarity">
    <text evidence="2">Belongs to the MscS (TC 1.A.23) family.</text>
</comment>
<evidence type="ECO:0000313" key="12">
    <source>
        <dbReference type="Proteomes" id="UP001597502"/>
    </source>
</evidence>
<feature type="domain" description="Mechanosensitive ion channel transmembrane helices 2/3" evidence="10">
    <location>
        <begin position="139"/>
        <end position="180"/>
    </location>
</feature>
<evidence type="ECO:0000256" key="2">
    <source>
        <dbReference type="ARBA" id="ARBA00008017"/>
    </source>
</evidence>
<dbReference type="SUPFAM" id="SSF50182">
    <property type="entry name" value="Sm-like ribonucleoproteins"/>
    <property type="match status" value="1"/>
</dbReference>
<dbReference type="PANTHER" id="PTHR43634">
    <property type="entry name" value="OW CONDUCTANCE MECHANOSENSITIVE CHANNEL"/>
    <property type="match status" value="1"/>
</dbReference>
<dbReference type="InterPro" id="IPR011014">
    <property type="entry name" value="MscS_channel_TM-2"/>
</dbReference>
<evidence type="ECO:0000256" key="1">
    <source>
        <dbReference type="ARBA" id="ARBA00004651"/>
    </source>
</evidence>
<dbReference type="SUPFAM" id="SSF82861">
    <property type="entry name" value="Mechanosensitive channel protein MscS (YggB), transmembrane region"/>
    <property type="match status" value="1"/>
</dbReference>
<dbReference type="InterPro" id="IPR045042">
    <property type="entry name" value="YnaI-like"/>
</dbReference>
<dbReference type="InterPro" id="IPR011066">
    <property type="entry name" value="MscS_channel_C_sf"/>
</dbReference>
<keyword evidence="6 7" id="KW-0472">Membrane</keyword>